<dbReference type="Proteomes" id="UP000053586">
    <property type="component" value="Unassembled WGS sequence"/>
</dbReference>
<comment type="caution">
    <text evidence="3">The sequence shown here is derived from an EMBL/GenBank/DDBJ whole genome shotgun (WGS) entry which is preliminary data.</text>
</comment>
<feature type="transmembrane region" description="Helical" evidence="1">
    <location>
        <begin position="12"/>
        <end position="33"/>
    </location>
</feature>
<sequence length="404" mass="44909">MEAYFFDVLNFLVRSVHVIAGIAWIGASFYFVMLDNSLRPSKKAADSQNGVFGELWAVHGGGFYHSQKYMLGPKNEPLAQNLHWSKWEAYSTWISGFFLMAIVYWYGADIYLVDSSLMEMSQTAAIAISVSFLIGGYIIYDVLCKSALAKNDLVLGIVIFILVSGAAYALTHMFSGRGAFITFGAMLGTIMAANVYFIIIPGQKKMVEDLRAGKEVDPAPGLAGKQRSVHNTYFTLPVLFTMISNHYAMTYSHEYNWLILVGISMAGALIRIFFVSRHSEGKPLTVVLIPAFLILAAVFWVMAPKPQVVMPIDPAVPRVEFSQVASVIEQRCHSCHAAQPTHPGFAAAPKGYMYDTPEQILAQATQIHQQTIVLRAMPIGNLTQITEEERSLIAKWYQELQQPE</sequence>
<dbReference type="STRING" id="56804.BAE46_12855"/>
<feature type="transmembrane region" description="Helical" evidence="1">
    <location>
        <begin position="120"/>
        <end position="140"/>
    </location>
</feature>
<dbReference type="GO" id="GO:0020037">
    <property type="term" value="F:heme binding"/>
    <property type="evidence" value="ECO:0007669"/>
    <property type="project" value="InterPro"/>
</dbReference>
<keyword evidence="1" id="KW-1133">Transmembrane helix</keyword>
<feature type="transmembrane region" description="Helical" evidence="1">
    <location>
        <begin position="286"/>
        <end position="303"/>
    </location>
</feature>
<dbReference type="OrthoDB" id="9787495at2"/>
<dbReference type="EMBL" id="BAET01000006">
    <property type="protein sequence ID" value="GAB54534.1"/>
    <property type="molecule type" value="Genomic_DNA"/>
</dbReference>
<proteinExistence type="predicted"/>
<accession>H5T893</accession>
<evidence type="ECO:0000313" key="4">
    <source>
        <dbReference type="Proteomes" id="UP000053586"/>
    </source>
</evidence>
<evidence type="ECO:0000259" key="2">
    <source>
        <dbReference type="Pfam" id="PF06181"/>
    </source>
</evidence>
<feature type="transmembrane region" description="Helical" evidence="1">
    <location>
        <begin position="152"/>
        <end position="174"/>
    </location>
</feature>
<dbReference type="Pfam" id="PF06181">
    <property type="entry name" value="Urate_ox_N"/>
    <property type="match status" value="1"/>
</dbReference>
<organism evidence="3 4">
    <name type="scientific">Glaciecola punicea ACAM 611</name>
    <dbReference type="NCBI Taxonomy" id="1121923"/>
    <lineage>
        <taxon>Bacteria</taxon>
        <taxon>Pseudomonadati</taxon>
        <taxon>Pseudomonadota</taxon>
        <taxon>Gammaproteobacteria</taxon>
        <taxon>Alteromonadales</taxon>
        <taxon>Alteromonadaceae</taxon>
        <taxon>Glaciecola</taxon>
    </lineage>
</organism>
<protein>
    <recommendedName>
        <fullName evidence="2">Urate oxidase N-terminal domain-containing protein</fullName>
    </recommendedName>
</protein>
<keyword evidence="1" id="KW-0472">Membrane</keyword>
<evidence type="ECO:0000313" key="3">
    <source>
        <dbReference type="EMBL" id="GAB54534.1"/>
    </source>
</evidence>
<evidence type="ECO:0000256" key="1">
    <source>
        <dbReference type="SAM" id="Phobius"/>
    </source>
</evidence>
<keyword evidence="4" id="KW-1185">Reference proteome</keyword>
<dbReference type="InterPro" id="IPR036909">
    <property type="entry name" value="Cyt_c-like_dom_sf"/>
</dbReference>
<dbReference type="InterPro" id="IPR010389">
    <property type="entry name" value="Urate_ox_N"/>
</dbReference>
<dbReference type="SUPFAM" id="SSF46626">
    <property type="entry name" value="Cytochrome c"/>
    <property type="match status" value="1"/>
</dbReference>
<name>H5T893_9ALTE</name>
<reference evidence="3 4" key="2">
    <citation type="journal article" date="2017" name="Antonie Van Leeuwenhoek">
        <title>Rhizobium rhizosphaerae sp. nov., a novel species isolated from rice rhizosphere.</title>
        <authorList>
            <person name="Zhao J.J."/>
            <person name="Zhang J."/>
            <person name="Zhang R.J."/>
            <person name="Zhang C.W."/>
            <person name="Yin H.Q."/>
            <person name="Zhang X.X."/>
        </authorList>
    </citation>
    <scope>NUCLEOTIDE SEQUENCE [LARGE SCALE GENOMIC DNA]</scope>
    <source>
        <strain evidence="3 4">ACAM 611</strain>
    </source>
</reference>
<dbReference type="AlphaFoldDB" id="H5T893"/>
<gene>
    <name evidence="3" type="ORF">GPUN_0387</name>
</gene>
<dbReference type="eggNOG" id="COG3748">
    <property type="taxonomic scope" value="Bacteria"/>
</dbReference>
<feature type="transmembrane region" description="Helical" evidence="1">
    <location>
        <begin position="180"/>
        <end position="199"/>
    </location>
</feature>
<reference evidence="3 4" key="1">
    <citation type="journal article" date="2012" name="J. Bacteriol.">
        <title>Genome sequence of proteorhodopsin-containing sea ice bacterium Glaciecola punicea ACAM 611T.</title>
        <authorList>
            <person name="Qin Q.-L."/>
            <person name="Xie B.-B."/>
            <person name="Shu Y.-L."/>
            <person name="Rong J.-C."/>
            <person name="Zhao D.-L."/>
            <person name="Zhang X.-Y."/>
            <person name="Chen X.-L."/>
            <person name="Zhou B.-C."/>
            <person name="Zhanga Y.-Z."/>
        </authorList>
    </citation>
    <scope>NUCLEOTIDE SEQUENCE [LARGE SCALE GENOMIC DNA]</scope>
    <source>
        <strain evidence="3 4">ACAM 611</strain>
    </source>
</reference>
<keyword evidence="1" id="KW-0812">Transmembrane</keyword>
<feature type="transmembrane region" description="Helical" evidence="1">
    <location>
        <begin position="90"/>
        <end position="108"/>
    </location>
</feature>
<dbReference type="GO" id="GO:0009055">
    <property type="term" value="F:electron transfer activity"/>
    <property type="evidence" value="ECO:0007669"/>
    <property type="project" value="InterPro"/>
</dbReference>
<feature type="transmembrane region" description="Helical" evidence="1">
    <location>
        <begin position="255"/>
        <end position="274"/>
    </location>
</feature>
<feature type="domain" description="Urate oxidase N-terminal" evidence="2">
    <location>
        <begin position="3"/>
        <end position="301"/>
    </location>
</feature>
<dbReference type="RefSeq" id="WP_006002860.1">
    <property type="nucleotide sequence ID" value="NZ_BAET01000006.1"/>
</dbReference>